<dbReference type="Proteomes" id="UP000299102">
    <property type="component" value="Unassembled WGS sequence"/>
</dbReference>
<protein>
    <submittedName>
        <fullName evidence="1">Uncharacterized protein</fullName>
    </submittedName>
</protein>
<reference evidence="1 2" key="1">
    <citation type="journal article" date="2019" name="Commun. Biol.">
        <title>The bagworm genome reveals a unique fibroin gene that provides high tensile strength.</title>
        <authorList>
            <person name="Kono N."/>
            <person name="Nakamura H."/>
            <person name="Ohtoshi R."/>
            <person name="Tomita M."/>
            <person name="Numata K."/>
            <person name="Arakawa K."/>
        </authorList>
    </citation>
    <scope>NUCLEOTIDE SEQUENCE [LARGE SCALE GENOMIC DNA]</scope>
</reference>
<organism evidence="1 2">
    <name type="scientific">Eumeta variegata</name>
    <name type="common">Bagworm moth</name>
    <name type="synonym">Eumeta japonica</name>
    <dbReference type="NCBI Taxonomy" id="151549"/>
    <lineage>
        <taxon>Eukaryota</taxon>
        <taxon>Metazoa</taxon>
        <taxon>Ecdysozoa</taxon>
        <taxon>Arthropoda</taxon>
        <taxon>Hexapoda</taxon>
        <taxon>Insecta</taxon>
        <taxon>Pterygota</taxon>
        <taxon>Neoptera</taxon>
        <taxon>Endopterygota</taxon>
        <taxon>Lepidoptera</taxon>
        <taxon>Glossata</taxon>
        <taxon>Ditrysia</taxon>
        <taxon>Tineoidea</taxon>
        <taxon>Psychidae</taxon>
        <taxon>Oiketicinae</taxon>
        <taxon>Eumeta</taxon>
    </lineage>
</organism>
<accession>A0A4C1Z8B9</accession>
<evidence type="ECO:0000313" key="2">
    <source>
        <dbReference type="Proteomes" id="UP000299102"/>
    </source>
</evidence>
<sequence>MIIFMNYTHNSPLTDAAAPQPAGPRVLNEKQTGTLEQCIITRLAVGVDVRKTMYPHPKFREVPAMLPLPLPLPRVASI</sequence>
<dbReference type="AlphaFoldDB" id="A0A4C1Z8B9"/>
<proteinExistence type="predicted"/>
<comment type="caution">
    <text evidence="1">The sequence shown here is derived from an EMBL/GenBank/DDBJ whole genome shotgun (WGS) entry which is preliminary data.</text>
</comment>
<name>A0A4C1Z8B9_EUMVA</name>
<dbReference type="EMBL" id="BGZK01001593">
    <property type="protein sequence ID" value="GBP82897.1"/>
    <property type="molecule type" value="Genomic_DNA"/>
</dbReference>
<gene>
    <name evidence="1" type="ORF">EVAR_66573_1</name>
</gene>
<evidence type="ECO:0000313" key="1">
    <source>
        <dbReference type="EMBL" id="GBP82897.1"/>
    </source>
</evidence>
<keyword evidence="2" id="KW-1185">Reference proteome</keyword>